<accession>A0ABN9WR66</accession>
<proteinExistence type="predicted"/>
<gene>
    <name evidence="2" type="ORF">PCOR1329_LOCUS69811</name>
</gene>
<evidence type="ECO:0000313" key="3">
    <source>
        <dbReference type="Proteomes" id="UP001189429"/>
    </source>
</evidence>
<feature type="region of interest" description="Disordered" evidence="1">
    <location>
        <begin position="300"/>
        <end position="361"/>
    </location>
</feature>
<dbReference type="Proteomes" id="UP001189429">
    <property type="component" value="Unassembled WGS sequence"/>
</dbReference>
<protein>
    <submittedName>
        <fullName evidence="2">Uncharacterized protein</fullName>
    </submittedName>
</protein>
<reference evidence="2" key="1">
    <citation type="submission" date="2023-10" db="EMBL/GenBank/DDBJ databases">
        <authorList>
            <person name="Chen Y."/>
            <person name="Shah S."/>
            <person name="Dougan E. K."/>
            <person name="Thang M."/>
            <person name="Chan C."/>
        </authorList>
    </citation>
    <scope>NUCLEOTIDE SEQUENCE [LARGE SCALE GENOMIC DNA]</scope>
</reference>
<organism evidence="2 3">
    <name type="scientific">Prorocentrum cordatum</name>
    <dbReference type="NCBI Taxonomy" id="2364126"/>
    <lineage>
        <taxon>Eukaryota</taxon>
        <taxon>Sar</taxon>
        <taxon>Alveolata</taxon>
        <taxon>Dinophyceae</taxon>
        <taxon>Prorocentrales</taxon>
        <taxon>Prorocentraceae</taxon>
        <taxon>Prorocentrum</taxon>
    </lineage>
</organism>
<feature type="non-terminal residue" evidence="2">
    <location>
        <position position="481"/>
    </location>
</feature>
<dbReference type="EMBL" id="CAUYUJ010019182">
    <property type="protein sequence ID" value="CAK0889213.1"/>
    <property type="molecule type" value="Genomic_DNA"/>
</dbReference>
<evidence type="ECO:0000313" key="2">
    <source>
        <dbReference type="EMBL" id="CAK0889213.1"/>
    </source>
</evidence>
<comment type="caution">
    <text evidence="2">The sequence shown here is derived from an EMBL/GenBank/DDBJ whole genome shotgun (WGS) entry which is preliminary data.</text>
</comment>
<keyword evidence="3" id="KW-1185">Reference proteome</keyword>
<name>A0ABN9WR66_9DINO</name>
<sequence length="481" mass="50723">MASIARVISEIQGSAGVMEARSKVAHDQADLDRLSESLTASLCAMVRNINEHVMSESASAMMNAVGASRFSDSQKAVMMASIQDKLMNGSRSAQLAGHDKQAFAAPTSCMQFFTQQDWNIIANPNVHWTSDLKTTAVAQRLVKGGFYKPCEKAAADLVAMLAAAVDPPDATKDALHRHVDLIKTVFKRVAVEMPMQHTVTPLSFYPSVAAMSDNVRNAMYTEDDPPITRLLDSWQKFRKDTSCRSSNLQGIDVAGYLQAAASLGLNPMQSIQLGIAAGVVDGSGAESNASWLSFGAGAAAPSTASASRDGQVPPGGLEHQAAPPASAPKPAALEGAPPTGPNVKSVLGEIGAKPPDTGNAPMEVDEVEAEHKALFEKAKQKRKDDKDAEDDDDSPPKKRPAAAVLKKVATASVAAMKKPAASPKNAVKPCMPGPGVGVEYRGGKILASESKQGWRVWPNKAEVGHEKTVKFGGSKKASFAK</sequence>
<feature type="region of interest" description="Disordered" evidence="1">
    <location>
        <begin position="377"/>
        <end position="406"/>
    </location>
</feature>
<feature type="compositionally biased region" description="Low complexity" evidence="1">
    <location>
        <begin position="321"/>
        <end position="332"/>
    </location>
</feature>
<evidence type="ECO:0000256" key="1">
    <source>
        <dbReference type="SAM" id="MobiDB-lite"/>
    </source>
</evidence>
<feature type="compositionally biased region" description="Basic and acidic residues" evidence="1">
    <location>
        <begin position="377"/>
        <end position="386"/>
    </location>
</feature>